<accession>A0A0G4FM67</accession>
<evidence type="ECO:0000313" key="3">
    <source>
        <dbReference type="EMBL" id="CEM14934.1"/>
    </source>
</evidence>
<evidence type="ECO:0000256" key="2">
    <source>
        <dbReference type="SAM" id="SignalP"/>
    </source>
</evidence>
<gene>
    <name evidence="3" type="ORF">Vbra_21492</name>
</gene>
<dbReference type="AlphaFoldDB" id="A0A0G4FM67"/>
<evidence type="ECO:0000256" key="1">
    <source>
        <dbReference type="SAM" id="MobiDB-lite"/>
    </source>
</evidence>
<dbReference type="InParanoid" id="A0A0G4FM67"/>
<dbReference type="VEuPathDB" id="CryptoDB:Vbra_21492"/>
<evidence type="ECO:0000313" key="4">
    <source>
        <dbReference type="Proteomes" id="UP000041254"/>
    </source>
</evidence>
<reference evidence="3 4" key="1">
    <citation type="submission" date="2014-11" db="EMBL/GenBank/DDBJ databases">
        <authorList>
            <person name="Zhu J."/>
            <person name="Qi W."/>
            <person name="Song R."/>
        </authorList>
    </citation>
    <scope>NUCLEOTIDE SEQUENCE [LARGE SCALE GENOMIC DNA]</scope>
</reference>
<proteinExistence type="predicted"/>
<feature type="signal peptide" evidence="2">
    <location>
        <begin position="1"/>
        <end position="23"/>
    </location>
</feature>
<evidence type="ECO:0008006" key="5">
    <source>
        <dbReference type="Google" id="ProtNLM"/>
    </source>
</evidence>
<feature type="region of interest" description="Disordered" evidence="1">
    <location>
        <begin position="67"/>
        <end position="110"/>
    </location>
</feature>
<sequence>MRVRWGSSLIGLAVSLGVRMTVAEVVKPSEDFSCHDCTAHADLRLVKPGAQADIASKCFSPAPPSFLESSSLESSVIPHTGPSHTRRRKKHDAGSFSHAAHKRSLDATVG</sequence>
<dbReference type="EMBL" id="CDMY01000461">
    <property type="protein sequence ID" value="CEM14934.1"/>
    <property type="molecule type" value="Genomic_DNA"/>
</dbReference>
<organism evidence="3 4">
    <name type="scientific">Vitrella brassicaformis (strain CCMP3155)</name>
    <dbReference type="NCBI Taxonomy" id="1169540"/>
    <lineage>
        <taxon>Eukaryota</taxon>
        <taxon>Sar</taxon>
        <taxon>Alveolata</taxon>
        <taxon>Colpodellida</taxon>
        <taxon>Vitrellaceae</taxon>
        <taxon>Vitrella</taxon>
    </lineage>
</organism>
<keyword evidence="2" id="KW-0732">Signal</keyword>
<keyword evidence="4" id="KW-1185">Reference proteome</keyword>
<dbReference type="Proteomes" id="UP000041254">
    <property type="component" value="Unassembled WGS sequence"/>
</dbReference>
<protein>
    <recommendedName>
        <fullName evidence="5">Secreted protein</fullName>
    </recommendedName>
</protein>
<name>A0A0G4FM67_VITBC</name>
<feature type="chain" id="PRO_5005189473" description="Secreted protein" evidence="2">
    <location>
        <begin position="24"/>
        <end position="110"/>
    </location>
</feature>